<keyword evidence="2" id="KW-1185">Reference proteome</keyword>
<protein>
    <submittedName>
        <fullName evidence="1">Uncharacterized protein</fullName>
    </submittedName>
</protein>
<feature type="non-terminal residue" evidence="1">
    <location>
        <position position="1"/>
    </location>
</feature>
<reference evidence="1 2" key="1">
    <citation type="journal article" date="2019" name="Sci. Data">
        <title>Hybrid genome assembly and annotation of Danionella translucida.</title>
        <authorList>
            <person name="Kadobianskyi M."/>
            <person name="Schulze L."/>
            <person name="Schuelke M."/>
            <person name="Judkewitz B."/>
        </authorList>
    </citation>
    <scope>NUCLEOTIDE SEQUENCE [LARGE SCALE GENOMIC DNA]</scope>
    <source>
        <strain evidence="1 2">Bolton</strain>
    </source>
</reference>
<gene>
    <name evidence="1" type="ORF">DNTS_032314</name>
</gene>
<dbReference type="OrthoDB" id="9876900at2759"/>
<evidence type="ECO:0000313" key="2">
    <source>
        <dbReference type="Proteomes" id="UP000316079"/>
    </source>
</evidence>
<comment type="caution">
    <text evidence="1">The sequence shown here is derived from an EMBL/GenBank/DDBJ whole genome shotgun (WGS) entry which is preliminary data.</text>
</comment>
<dbReference type="EMBL" id="SRMA01025941">
    <property type="protein sequence ID" value="TRY89685.1"/>
    <property type="molecule type" value="Genomic_DNA"/>
</dbReference>
<proteinExistence type="predicted"/>
<name>A0A553QIC3_9TELE</name>
<dbReference type="AlphaFoldDB" id="A0A553QIC3"/>
<dbReference type="Proteomes" id="UP000316079">
    <property type="component" value="Unassembled WGS sequence"/>
</dbReference>
<sequence length="225" mass="24779">KRVLFKQSQSRLAALQGSVTGARGIWAALQNQATAAQRRQVHPAPGENLISLLIPNAFMSREESWRRKRGIGAVFLDEGPPRLSVAGIKMTVLCSTAVERTLSRTHRGEERERESEGACPITAAGLRSSSSHFLSPASLPLNPHDSQPPFILLPPPPFVSVLSSIHSPHSSYPSPENTDPPMFVSFEGSPHIKQQSTCDFIQFSGMQFRSSTSENFRITHHHHQT</sequence>
<organism evidence="1 2">
    <name type="scientific">Danionella cerebrum</name>
    <dbReference type="NCBI Taxonomy" id="2873325"/>
    <lineage>
        <taxon>Eukaryota</taxon>
        <taxon>Metazoa</taxon>
        <taxon>Chordata</taxon>
        <taxon>Craniata</taxon>
        <taxon>Vertebrata</taxon>
        <taxon>Euteleostomi</taxon>
        <taxon>Actinopterygii</taxon>
        <taxon>Neopterygii</taxon>
        <taxon>Teleostei</taxon>
        <taxon>Ostariophysi</taxon>
        <taxon>Cypriniformes</taxon>
        <taxon>Danionidae</taxon>
        <taxon>Danioninae</taxon>
        <taxon>Danionella</taxon>
    </lineage>
</organism>
<accession>A0A553QIC3</accession>
<evidence type="ECO:0000313" key="1">
    <source>
        <dbReference type="EMBL" id="TRY89685.1"/>
    </source>
</evidence>